<proteinExistence type="predicted"/>
<sequence>MVTFIRPIMEYGMSAWFTCTKGQVTDIECVQGLGSRMGPELSRLTYPERCQPLNLFTLKCRHTKGDQIMMNKVMVRSDIPEIVQYFKLAVDMPTRGHCFRLVIQRTDGLPHIYRLSRHAVSAFNNLPPHPSPSDVAAADTIAGCQKKYDA</sequence>
<gene>
    <name evidence="1" type="ORF">DILT_LOCUS4762</name>
</gene>
<protein>
    <submittedName>
        <fullName evidence="1">Uncharacterized protein</fullName>
    </submittedName>
</protein>
<name>A0A3P7LRS1_DIBLA</name>
<keyword evidence="2" id="KW-1185">Reference proteome</keyword>
<dbReference type="AlphaFoldDB" id="A0A3P7LRS1"/>
<evidence type="ECO:0000313" key="2">
    <source>
        <dbReference type="Proteomes" id="UP000281553"/>
    </source>
</evidence>
<dbReference type="EMBL" id="UYRU01046056">
    <property type="protein sequence ID" value="VDN08931.1"/>
    <property type="molecule type" value="Genomic_DNA"/>
</dbReference>
<evidence type="ECO:0000313" key="1">
    <source>
        <dbReference type="EMBL" id="VDN08931.1"/>
    </source>
</evidence>
<reference evidence="1 2" key="1">
    <citation type="submission" date="2018-11" db="EMBL/GenBank/DDBJ databases">
        <authorList>
            <consortium name="Pathogen Informatics"/>
        </authorList>
    </citation>
    <scope>NUCLEOTIDE SEQUENCE [LARGE SCALE GENOMIC DNA]</scope>
</reference>
<organism evidence="1 2">
    <name type="scientific">Dibothriocephalus latus</name>
    <name type="common">Fish tapeworm</name>
    <name type="synonym">Diphyllobothrium latum</name>
    <dbReference type="NCBI Taxonomy" id="60516"/>
    <lineage>
        <taxon>Eukaryota</taxon>
        <taxon>Metazoa</taxon>
        <taxon>Spiralia</taxon>
        <taxon>Lophotrochozoa</taxon>
        <taxon>Platyhelminthes</taxon>
        <taxon>Cestoda</taxon>
        <taxon>Eucestoda</taxon>
        <taxon>Diphyllobothriidea</taxon>
        <taxon>Diphyllobothriidae</taxon>
        <taxon>Dibothriocephalus</taxon>
    </lineage>
</organism>
<dbReference type="Proteomes" id="UP000281553">
    <property type="component" value="Unassembled WGS sequence"/>
</dbReference>
<accession>A0A3P7LRS1</accession>
<dbReference type="OrthoDB" id="6080649at2759"/>